<dbReference type="VEuPathDB" id="FungiDB:I7I51_02909"/>
<accession>A0A8A1MNC4</accession>
<dbReference type="AlphaFoldDB" id="A0A8A1MNC4"/>
<evidence type="ECO:0000313" key="2">
    <source>
        <dbReference type="Proteomes" id="UP000663671"/>
    </source>
</evidence>
<gene>
    <name evidence="1" type="ORF">I7I51_02909</name>
</gene>
<sequence>MDRRGSQRRRRRRRRRRSVEAGEVLGWVGLWTVDCGQKQEAEGSLGWQNSTLSRNSAKNLTKRAMAALVPVGPGLGPAPAAASCIGVSADLALPPLRPPGKRCSKREEEQRYYQMAEQVRLAMPVCDTLCVCVRGHY</sequence>
<organism evidence="1 2">
    <name type="scientific">Ajellomyces capsulatus</name>
    <name type="common">Darling's disease fungus</name>
    <name type="synonym">Histoplasma capsulatum</name>
    <dbReference type="NCBI Taxonomy" id="5037"/>
    <lineage>
        <taxon>Eukaryota</taxon>
        <taxon>Fungi</taxon>
        <taxon>Dikarya</taxon>
        <taxon>Ascomycota</taxon>
        <taxon>Pezizomycotina</taxon>
        <taxon>Eurotiomycetes</taxon>
        <taxon>Eurotiomycetidae</taxon>
        <taxon>Onygenales</taxon>
        <taxon>Ajellomycetaceae</taxon>
        <taxon>Histoplasma</taxon>
    </lineage>
</organism>
<evidence type="ECO:0000313" key="1">
    <source>
        <dbReference type="EMBL" id="QSS66700.1"/>
    </source>
</evidence>
<name>A0A8A1MNC4_AJECA</name>
<reference evidence="1" key="1">
    <citation type="submission" date="2021-01" db="EMBL/GenBank/DDBJ databases">
        <title>Chromosome-level genome assembly of a human fungal pathogen reveals clustering of transcriptionally co-regulated genes.</title>
        <authorList>
            <person name="Voorhies M."/>
            <person name="Cohen S."/>
            <person name="Shea T.P."/>
            <person name="Petrus S."/>
            <person name="Munoz J.F."/>
            <person name="Poplawski S."/>
            <person name="Goldman W.E."/>
            <person name="Michael T."/>
            <person name="Cuomo C.A."/>
            <person name="Sil A."/>
            <person name="Beyhan S."/>
        </authorList>
    </citation>
    <scope>NUCLEOTIDE SEQUENCE</scope>
    <source>
        <strain evidence="1">WU24</strain>
    </source>
</reference>
<proteinExistence type="predicted"/>
<dbReference type="OrthoDB" id="10536046at2759"/>
<protein>
    <submittedName>
        <fullName evidence="1">Uncharacterized protein</fullName>
    </submittedName>
</protein>
<dbReference type="Proteomes" id="UP000663671">
    <property type="component" value="Chromosome 6"/>
</dbReference>
<dbReference type="EMBL" id="CP069116">
    <property type="protein sequence ID" value="QSS66700.1"/>
    <property type="molecule type" value="Genomic_DNA"/>
</dbReference>